<reference evidence="1 2" key="1">
    <citation type="journal article" date="2019" name="Genome Biol. Evol.">
        <title>Insights into the evolution of the New World diploid cottons (Gossypium, subgenus Houzingenia) based on genome sequencing.</title>
        <authorList>
            <person name="Grover C.E."/>
            <person name="Arick M.A. 2nd"/>
            <person name="Thrash A."/>
            <person name="Conover J.L."/>
            <person name="Sanders W.S."/>
            <person name="Peterson D.G."/>
            <person name="Frelichowski J.E."/>
            <person name="Scheffler J.A."/>
            <person name="Scheffler B.E."/>
            <person name="Wendel J.F."/>
        </authorList>
    </citation>
    <scope>NUCLEOTIDE SEQUENCE [LARGE SCALE GENOMIC DNA]</scope>
    <source>
        <strain evidence="1">4</strain>
        <tissue evidence="1">Leaf</tissue>
    </source>
</reference>
<name>A0A7J9B567_9ROSI</name>
<evidence type="ECO:0000313" key="1">
    <source>
        <dbReference type="EMBL" id="MBA0731487.1"/>
    </source>
</evidence>
<keyword evidence="2" id="KW-1185">Reference proteome</keyword>
<accession>A0A7J9B567</accession>
<proteinExistence type="predicted"/>
<protein>
    <submittedName>
        <fullName evidence="1">Uncharacterized protein</fullName>
    </submittedName>
</protein>
<evidence type="ECO:0000313" key="2">
    <source>
        <dbReference type="Proteomes" id="UP000593574"/>
    </source>
</evidence>
<dbReference type="EMBL" id="JABEZV010449771">
    <property type="protein sequence ID" value="MBA0731487.1"/>
    <property type="molecule type" value="Genomic_DNA"/>
</dbReference>
<dbReference type="Proteomes" id="UP000593574">
    <property type="component" value="Unassembled WGS sequence"/>
</dbReference>
<gene>
    <name evidence="1" type="ORF">Golax_020426</name>
</gene>
<dbReference type="AlphaFoldDB" id="A0A7J9B567"/>
<organism evidence="1 2">
    <name type="scientific">Gossypium laxum</name>
    <dbReference type="NCBI Taxonomy" id="34288"/>
    <lineage>
        <taxon>Eukaryota</taxon>
        <taxon>Viridiplantae</taxon>
        <taxon>Streptophyta</taxon>
        <taxon>Embryophyta</taxon>
        <taxon>Tracheophyta</taxon>
        <taxon>Spermatophyta</taxon>
        <taxon>Magnoliopsida</taxon>
        <taxon>eudicotyledons</taxon>
        <taxon>Gunneridae</taxon>
        <taxon>Pentapetalae</taxon>
        <taxon>rosids</taxon>
        <taxon>malvids</taxon>
        <taxon>Malvales</taxon>
        <taxon>Malvaceae</taxon>
        <taxon>Malvoideae</taxon>
        <taxon>Gossypium</taxon>
    </lineage>
</organism>
<sequence length="42" mass="4754">MCFEMLLDMSVLISHSTRRLGISPNAMRDSASPMQTSLLLWL</sequence>
<comment type="caution">
    <text evidence="1">The sequence shown here is derived from an EMBL/GenBank/DDBJ whole genome shotgun (WGS) entry which is preliminary data.</text>
</comment>